<evidence type="ECO:0000256" key="1">
    <source>
        <dbReference type="SAM" id="Phobius"/>
    </source>
</evidence>
<dbReference type="EMBL" id="MU157893">
    <property type="protein sequence ID" value="KAF9524802.1"/>
    <property type="molecule type" value="Genomic_DNA"/>
</dbReference>
<feature type="transmembrane region" description="Helical" evidence="1">
    <location>
        <begin position="81"/>
        <end position="100"/>
    </location>
</feature>
<evidence type="ECO:0000313" key="4">
    <source>
        <dbReference type="Proteomes" id="UP000807306"/>
    </source>
</evidence>
<reference evidence="3" key="1">
    <citation type="submission" date="2020-11" db="EMBL/GenBank/DDBJ databases">
        <authorList>
            <consortium name="DOE Joint Genome Institute"/>
            <person name="Ahrendt S."/>
            <person name="Riley R."/>
            <person name="Andreopoulos W."/>
            <person name="Labutti K."/>
            <person name="Pangilinan J."/>
            <person name="Ruiz-Duenas F.J."/>
            <person name="Barrasa J.M."/>
            <person name="Sanchez-Garcia M."/>
            <person name="Camarero S."/>
            <person name="Miyauchi S."/>
            <person name="Serrano A."/>
            <person name="Linde D."/>
            <person name="Babiker R."/>
            <person name="Drula E."/>
            <person name="Ayuso-Fernandez I."/>
            <person name="Pacheco R."/>
            <person name="Padilla G."/>
            <person name="Ferreira P."/>
            <person name="Barriuso J."/>
            <person name="Kellner H."/>
            <person name="Castanera R."/>
            <person name="Alfaro M."/>
            <person name="Ramirez L."/>
            <person name="Pisabarro A.G."/>
            <person name="Kuo A."/>
            <person name="Tritt A."/>
            <person name="Lipzen A."/>
            <person name="He G."/>
            <person name="Yan M."/>
            <person name="Ng V."/>
            <person name="Cullen D."/>
            <person name="Martin F."/>
            <person name="Rosso M.-N."/>
            <person name="Henrissat B."/>
            <person name="Hibbett D."/>
            <person name="Martinez A.T."/>
            <person name="Grigoriev I.V."/>
        </authorList>
    </citation>
    <scope>NUCLEOTIDE SEQUENCE</scope>
    <source>
        <strain evidence="3">CBS 506.95</strain>
    </source>
</reference>
<dbReference type="Proteomes" id="UP000807306">
    <property type="component" value="Unassembled WGS sequence"/>
</dbReference>
<name>A0A9P6E9A3_9AGAR</name>
<accession>A0A9P6E9A3</accession>
<sequence length="315" mass="34698">MGFLDNNLGATFLGTVISAILYGVTSVQTFIYFQHNERDTKLLKLTILLLWILDTTHLAVVVRGMYWYMVTNFGKIIMLAFPHWSLVASVYFTNFSDILVRIVYARRVAILCGAERKRLGMLLAIIIVSLALVVFICGVAFGSYAIELVTFARLNSVSVFLYVSFAAAVAADFIVAISLCLLLFNNRTGIKRTDSMIKILIAFTINTGFLNSCCAIGCFVTYAIWPNDFIFMGFYFPLSKLYLNSLLASLNARPSLRRGADNASDIDGHPVPGTGVVSTQIIFPMHSLGSSGEGSTNLVASRTGNFPKDLEEDKI</sequence>
<feature type="transmembrane region" description="Helical" evidence="1">
    <location>
        <begin position="45"/>
        <end position="69"/>
    </location>
</feature>
<evidence type="ECO:0000313" key="3">
    <source>
        <dbReference type="EMBL" id="KAF9524802.1"/>
    </source>
</evidence>
<dbReference type="PANTHER" id="PTHR40465:SF1">
    <property type="entry name" value="DUF6534 DOMAIN-CONTAINING PROTEIN"/>
    <property type="match status" value="1"/>
</dbReference>
<evidence type="ECO:0000259" key="2">
    <source>
        <dbReference type="Pfam" id="PF20152"/>
    </source>
</evidence>
<dbReference type="PANTHER" id="PTHR40465">
    <property type="entry name" value="CHROMOSOME 1, WHOLE GENOME SHOTGUN SEQUENCE"/>
    <property type="match status" value="1"/>
</dbReference>
<protein>
    <recommendedName>
        <fullName evidence="2">DUF6534 domain-containing protein</fullName>
    </recommendedName>
</protein>
<feature type="transmembrane region" description="Helical" evidence="1">
    <location>
        <begin position="121"/>
        <end position="146"/>
    </location>
</feature>
<organism evidence="3 4">
    <name type="scientific">Crepidotus variabilis</name>
    <dbReference type="NCBI Taxonomy" id="179855"/>
    <lineage>
        <taxon>Eukaryota</taxon>
        <taxon>Fungi</taxon>
        <taxon>Dikarya</taxon>
        <taxon>Basidiomycota</taxon>
        <taxon>Agaricomycotina</taxon>
        <taxon>Agaricomycetes</taxon>
        <taxon>Agaricomycetidae</taxon>
        <taxon>Agaricales</taxon>
        <taxon>Agaricineae</taxon>
        <taxon>Crepidotaceae</taxon>
        <taxon>Crepidotus</taxon>
    </lineage>
</organism>
<dbReference type="Pfam" id="PF20152">
    <property type="entry name" value="DUF6534"/>
    <property type="match status" value="1"/>
</dbReference>
<keyword evidence="1" id="KW-0472">Membrane</keyword>
<dbReference type="InterPro" id="IPR045339">
    <property type="entry name" value="DUF6534"/>
</dbReference>
<gene>
    <name evidence="3" type="ORF">CPB83DRAFT_819659</name>
</gene>
<feature type="transmembrane region" description="Helical" evidence="1">
    <location>
        <begin position="12"/>
        <end position="33"/>
    </location>
</feature>
<feature type="domain" description="DUF6534" evidence="2">
    <location>
        <begin position="168"/>
        <end position="254"/>
    </location>
</feature>
<keyword evidence="1" id="KW-0812">Transmembrane</keyword>
<dbReference type="OrthoDB" id="2745105at2759"/>
<proteinExistence type="predicted"/>
<feature type="transmembrane region" description="Helical" evidence="1">
    <location>
        <begin position="196"/>
        <end position="224"/>
    </location>
</feature>
<feature type="transmembrane region" description="Helical" evidence="1">
    <location>
        <begin position="230"/>
        <end position="250"/>
    </location>
</feature>
<keyword evidence="1" id="KW-1133">Transmembrane helix</keyword>
<comment type="caution">
    <text evidence="3">The sequence shown here is derived from an EMBL/GenBank/DDBJ whole genome shotgun (WGS) entry which is preliminary data.</text>
</comment>
<dbReference type="AlphaFoldDB" id="A0A9P6E9A3"/>
<keyword evidence="4" id="KW-1185">Reference proteome</keyword>
<feature type="transmembrane region" description="Helical" evidence="1">
    <location>
        <begin position="158"/>
        <end position="184"/>
    </location>
</feature>